<dbReference type="SUPFAM" id="SSF55874">
    <property type="entry name" value="ATPase domain of HSP90 chaperone/DNA topoisomerase II/histidine kinase"/>
    <property type="match status" value="1"/>
</dbReference>
<evidence type="ECO:0000259" key="9">
    <source>
        <dbReference type="PROSITE" id="PS50109"/>
    </source>
</evidence>
<accession>A0A4P6JRA0</accession>
<dbReference type="OrthoDB" id="9806130at2"/>
<evidence type="ECO:0000256" key="3">
    <source>
        <dbReference type="ARBA" id="ARBA00022553"/>
    </source>
</evidence>
<gene>
    <name evidence="10" type="ORF">EPA93_18395</name>
</gene>
<evidence type="ECO:0000313" key="10">
    <source>
        <dbReference type="EMBL" id="QBD77854.1"/>
    </source>
</evidence>
<evidence type="ECO:0000256" key="7">
    <source>
        <dbReference type="ARBA" id="ARBA00022840"/>
    </source>
</evidence>
<evidence type="ECO:0000256" key="6">
    <source>
        <dbReference type="ARBA" id="ARBA00022777"/>
    </source>
</evidence>
<proteinExistence type="predicted"/>
<evidence type="ECO:0000256" key="2">
    <source>
        <dbReference type="ARBA" id="ARBA00012438"/>
    </source>
</evidence>
<reference evidence="10 11" key="1">
    <citation type="submission" date="2019-01" db="EMBL/GenBank/DDBJ databases">
        <title>Ktedonosporobacter rubrisoli SCAWS-G2.</title>
        <authorList>
            <person name="Huang Y."/>
            <person name="Yan B."/>
        </authorList>
    </citation>
    <scope>NUCLEOTIDE SEQUENCE [LARGE SCALE GENOMIC DNA]</scope>
    <source>
        <strain evidence="10 11">SCAWS-G2</strain>
    </source>
</reference>
<keyword evidence="3" id="KW-0597">Phosphoprotein</keyword>
<dbReference type="PANTHER" id="PTHR45569">
    <property type="entry name" value="SENSOR PROTEIN KDPD"/>
    <property type="match status" value="1"/>
</dbReference>
<keyword evidence="11" id="KW-1185">Reference proteome</keyword>
<sequence length="310" mass="34812">MLPLKTSQKVVGVLYLSLEDDLRHIHVSNTLGVEPEQPNPQIAFFWTFLDQAVSIIERARLRQESLQVELLRQTDALRAALLSSVSHDLRTPLSSIKAAASSLLQQDVQWSEEERRSFAMAIEHEADRLNRLVENLLDMSRIEGGALKPEKEWYPIDELIHDVLGRMQPMLQGREVHTVLPADLPPVELDYLEIEQVVTNLIENVLRYTPEGSPIDIEIEANAERVLVSVADRGPGLAQADLERIFDKFYRVHVNHGPTARAKGSGLGLAVCKGLIEAHGGQIWAENRKDGGAIFHFTLPLKKTEEVPHE</sequence>
<dbReference type="Pfam" id="PF00512">
    <property type="entry name" value="HisKA"/>
    <property type="match status" value="1"/>
</dbReference>
<dbReference type="SUPFAM" id="SSF47384">
    <property type="entry name" value="Homodimeric domain of signal transducing histidine kinase"/>
    <property type="match status" value="1"/>
</dbReference>
<evidence type="ECO:0000256" key="8">
    <source>
        <dbReference type="ARBA" id="ARBA00023012"/>
    </source>
</evidence>
<dbReference type="GO" id="GO:0042802">
    <property type="term" value="F:identical protein binding"/>
    <property type="evidence" value="ECO:0007669"/>
    <property type="project" value="UniProtKB-ARBA"/>
</dbReference>
<dbReference type="Gene3D" id="1.10.287.130">
    <property type="match status" value="1"/>
</dbReference>
<keyword evidence="7" id="KW-0067">ATP-binding</keyword>
<dbReference type="FunFam" id="1.10.287.130:FF:000001">
    <property type="entry name" value="Two-component sensor histidine kinase"/>
    <property type="match status" value="1"/>
</dbReference>
<evidence type="ECO:0000256" key="5">
    <source>
        <dbReference type="ARBA" id="ARBA00022741"/>
    </source>
</evidence>
<dbReference type="PROSITE" id="PS50109">
    <property type="entry name" value="HIS_KIN"/>
    <property type="match status" value="1"/>
</dbReference>
<dbReference type="AlphaFoldDB" id="A0A4P6JRA0"/>
<dbReference type="KEGG" id="kbs:EPA93_18395"/>
<dbReference type="Gene3D" id="3.30.565.10">
    <property type="entry name" value="Histidine kinase-like ATPase, C-terminal domain"/>
    <property type="match status" value="1"/>
</dbReference>
<dbReference type="PRINTS" id="PR00344">
    <property type="entry name" value="BCTRLSENSOR"/>
</dbReference>
<organism evidence="10 11">
    <name type="scientific">Ktedonosporobacter rubrisoli</name>
    <dbReference type="NCBI Taxonomy" id="2509675"/>
    <lineage>
        <taxon>Bacteria</taxon>
        <taxon>Bacillati</taxon>
        <taxon>Chloroflexota</taxon>
        <taxon>Ktedonobacteria</taxon>
        <taxon>Ktedonobacterales</taxon>
        <taxon>Ktedonosporobacteraceae</taxon>
        <taxon>Ktedonosporobacter</taxon>
    </lineage>
</organism>
<dbReference type="InterPro" id="IPR036890">
    <property type="entry name" value="HATPase_C_sf"/>
</dbReference>
<dbReference type="Pfam" id="PF02518">
    <property type="entry name" value="HATPase_c"/>
    <property type="match status" value="1"/>
</dbReference>
<dbReference type="SMART" id="SM00387">
    <property type="entry name" value="HATPase_c"/>
    <property type="match status" value="1"/>
</dbReference>
<keyword evidence="4" id="KW-0808">Transferase</keyword>
<dbReference type="FunFam" id="3.30.565.10:FF:000042">
    <property type="entry name" value="Two-component sensor histidine kinase KdpD"/>
    <property type="match status" value="1"/>
</dbReference>
<dbReference type="GO" id="GO:0000155">
    <property type="term" value="F:phosphorelay sensor kinase activity"/>
    <property type="evidence" value="ECO:0007669"/>
    <property type="project" value="InterPro"/>
</dbReference>
<dbReference type="GO" id="GO:0005886">
    <property type="term" value="C:plasma membrane"/>
    <property type="evidence" value="ECO:0007669"/>
    <property type="project" value="TreeGrafter"/>
</dbReference>
<feature type="domain" description="Histidine kinase" evidence="9">
    <location>
        <begin position="84"/>
        <end position="303"/>
    </location>
</feature>
<dbReference type="InterPro" id="IPR004358">
    <property type="entry name" value="Sig_transdc_His_kin-like_C"/>
</dbReference>
<dbReference type="InterPro" id="IPR052023">
    <property type="entry name" value="Histidine_kinase_KdpD"/>
</dbReference>
<name>A0A4P6JRA0_KTERU</name>
<dbReference type="InterPro" id="IPR036097">
    <property type="entry name" value="HisK_dim/P_sf"/>
</dbReference>
<dbReference type="InterPro" id="IPR003594">
    <property type="entry name" value="HATPase_dom"/>
</dbReference>
<dbReference type="CDD" id="cd00082">
    <property type="entry name" value="HisKA"/>
    <property type="match status" value="1"/>
</dbReference>
<dbReference type="EMBL" id="CP035758">
    <property type="protein sequence ID" value="QBD77854.1"/>
    <property type="molecule type" value="Genomic_DNA"/>
</dbReference>
<comment type="catalytic activity">
    <reaction evidence="1">
        <text>ATP + protein L-histidine = ADP + protein N-phospho-L-histidine.</text>
        <dbReference type="EC" id="2.7.13.3"/>
    </reaction>
</comment>
<evidence type="ECO:0000256" key="4">
    <source>
        <dbReference type="ARBA" id="ARBA00022679"/>
    </source>
</evidence>
<dbReference type="Proteomes" id="UP000290365">
    <property type="component" value="Chromosome"/>
</dbReference>
<keyword evidence="5" id="KW-0547">Nucleotide-binding</keyword>
<dbReference type="PANTHER" id="PTHR45569:SF1">
    <property type="entry name" value="SENSOR PROTEIN KDPD"/>
    <property type="match status" value="1"/>
</dbReference>
<dbReference type="EC" id="2.7.13.3" evidence="2"/>
<protein>
    <recommendedName>
        <fullName evidence="2">histidine kinase</fullName>
        <ecNumber evidence="2">2.7.13.3</ecNumber>
    </recommendedName>
</protein>
<keyword evidence="6" id="KW-0418">Kinase</keyword>
<dbReference type="GO" id="GO:0005524">
    <property type="term" value="F:ATP binding"/>
    <property type="evidence" value="ECO:0007669"/>
    <property type="project" value="UniProtKB-KW"/>
</dbReference>
<keyword evidence="8" id="KW-0902">Two-component regulatory system</keyword>
<dbReference type="CDD" id="cd00075">
    <property type="entry name" value="HATPase"/>
    <property type="match status" value="1"/>
</dbReference>
<evidence type="ECO:0000256" key="1">
    <source>
        <dbReference type="ARBA" id="ARBA00000085"/>
    </source>
</evidence>
<dbReference type="InterPro" id="IPR003661">
    <property type="entry name" value="HisK_dim/P_dom"/>
</dbReference>
<dbReference type="InterPro" id="IPR005467">
    <property type="entry name" value="His_kinase_dom"/>
</dbReference>
<evidence type="ECO:0000313" key="11">
    <source>
        <dbReference type="Proteomes" id="UP000290365"/>
    </source>
</evidence>
<dbReference type="SMART" id="SM00388">
    <property type="entry name" value="HisKA"/>
    <property type="match status" value="1"/>
</dbReference>